<evidence type="ECO:0000313" key="1">
    <source>
        <dbReference type="EMBL" id="MBB4693760.1"/>
    </source>
</evidence>
<reference evidence="1 2" key="1">
    <citation type="submission" date="2020-08" db="EMBL/GenBank/DDBJ databases">
        <title>Sequencing the genomes of 1000 actinobacteria strains.</title>
        <authorList>
            <person name="Klenk H.-P."/>
        </authorList>
    </citation>
    <scope>NUCLEOTIDE SEQUENCE [LARGE SCALE GENOMIC DNA]</scope>
    <source>
        <strain evidence="1 2">DSM 45518</strain>
    </source>
</reference>
<comment type="caution">
    <text evidence="1">The sequence shown here is derived from an EMBL/GenBank/DDBJ whole genome shotgun (WGS) entry which is preliminary data.</text>
</comment>
<dbReference type="RefSeq" id="WP_184952342.1">
    <property type="nucleotide sequence ID" value="NZ_BOMC01000054.1"/>
</dbReference>
<dbReference type="Proteomes" id="UP000542742">
    <property type="component" value="Unassembled WGS sequence"/>
</dbReference>
<gene>
    <name evidence="1" type="ORF">BKA14_003908</name>
</gene>
<dbReference type="AlphaFoldDB" id="A0A7W7G335"/>
<organism evidence="1 2">
    <name type="scientific">Paractinoplanes abujensis</name>
    <dbReference type="NCBI Taxonomy" id="882441"/>
    <lineage>
        <taxon>Bacteria</taxon>
        <taxon>Bacillati</taxon>
        <taxon>Actinomycetota</taxon>
        <taxon>Actinomycetes</taxon>
        <taxon>Micromonosporales</taxon>
        <taxon>Micromonosporaceae</taxon>
        <taxon>Paractinoplanes</taxon>
    </lineage>
</organism>
<accession>A0A7W7G335</accession>
<evidence type="ECO:0000313" key="2">
    <source>
        <dbReference type="Proteomes" id="UP000542742"/>
    </source>
</evidence>
<sequence>MRIGRRRLVAAAAGLVLVTVVVVAALGLVRWRAAGEARVISPPAGAATPPDYEKDVADRAAIISRSMRNDRGEATVRTYTVPTGSPWLQSRKIVATQLDHWEQLGPCTDNPESTIVECAWREPTRWWPRQVTLTMMRLKTGATFVIIGSAPGE</sequence>
<keyword evidence="2" id="KW-1185">Reference proteome</keyword>
<proteinExistence type="predicted"/>
<protein>
    <submittedName>
        <fullName evidence="1">Uncharacterized protein</fullName>
    </submittedName>
</protein>
<name>A0A7W7G335_9ACTN</name>
<dbReference type="EMBL" id="JACHMF010000001">
    <property type="protein sequence ID" value="MBB4693760.1"/>
    <property type="molecule type" value="Genomic_DNA"/>
</dbReference>